<keyword evidence="4 6" id="KW-1133">Transmembrane helix</keyword>
<evidence type="ECO:0000256" key="4">
    <source>
        <dbReference type="ARBA" id="ARBA00022989"/>
    </source>
</evidence>
<dbReference type="PANTHER" id="PTHR30294:SF48">
    <property type="entry name" value="LINEARMYCIN RESISTANCE PERMEASE PROTEIN LNRM"/>
    <property type="match status" value="1"/>
</dbReference>
<accession>A0A9X2SDL8</accession>
<dbReference type="GO" id="GO:0005886">
    <property type="term" value="C:plasma membrane"/>
    <property type="evidence" value="ECO:0007669"/>
    <property type="project" value="UniProtKB-SubCell"/>
</dbReference>
<proteinExistence type="predicted"/>
<organism evidence="8 9">
    <name type="scientific">Paenibacillus soyae</name>
    <dbReference type="NCBI Taxonomy" id="2969249"/>
    <lineage>
        <taxon>Bacteria</taxon>
        <taxon>Bacillati</taxon>
        <taxon>Bacillota</taxon>
        <taxon>Bacilli</taxon>
        <taxon>Bacillales</taxon>
        <taxon>Paenibacillaceae</taxon>
        <taxon>Paenibacillus</taxon>
    </lineage>
</organism>
<evidence type="ECO:0000256" key="5">
    <source>
        <dbReference type="ARBA" id="ARBA00023136"/>
    </source>
</evidence>
<keyword evidence="5 6" id="KW-0472">Membrane</keyword>
<comment type="subcellular location">
    <subcellularLocation>
        <location evidence="1">Cell membrane</location>
        <topology evidence="1">Multi-pass membrane protein</topology>
    </subcellularLocation>
</comment>
<feature type="transmembrane region" description="Helical" evidence="6">
    <location>
        <begin position="341"/>
        <end position="363"/>
    </location>
</feature>
<sequence length="369" mass="39115">MNVWRIAIKELKWFRDPKMLVFLLATPILLMLILGTALSGAFQGSAAVGDIRVLYGASDGAAGARFEQWLGESSSVEGIVFEKSEKEEDAAVQDVKNGLYTGYVALESGGVTYYGSSRSVMENGIVQGMLTSFAERFKLETAIPDAAQAEGSAAGAGIVKETSLQGPKRPGAMDYFAIAVTTMCIMYGAASAGQLIDMERIRNTASRLLASPVTKAEIFAGKIIGTLLLNAITIAIVVLISRYMYGANWGSNWGAVAIVLMSQITFALSLGLGISYLVKGKAAGIIIMTIIQLAALFGGSYWQIEDNGDFVSKLSGYSPITWTNEALLGVIYGGGEGLMPASVAVLLNMGLSVVMLAAAAWIMRRRVGL</sequence>
<keyword evidence="2" id="KW-1003">Cell membrane</keyword>
<dbReference type="PANTHER" id="PTHR30294">
    <property type="entry name" value="MEMBRANE COMPONENT OF ABC TRANSPORTER YHHJ-RELATED"/>
    <property type="match status" value="1"/>
</dbReference>
<feature type="domain" description="ABC-2 type transporter transmembrane" evidence="7">
    <location>
        <begin position="18"/>
        <end position="361"/>
    </location>
</feature>
<dbReference type="InterPro" id="IPR013525">
    <property type="entry name" value="ABC2_TM"/>
</dbReference>
<evidence type="ECO:0000256" key="3">
    <source>
        <dbReference type="ARBA" id="ARBA00022692"/>
    </source>
</evidence>
<dbReference type="AlphaFoldDB" id="A0A9X2SDL8"/>
<feature type="transmembrane region" description="Helical" evidence="6">
    <location>
        <begin position="219"/>
        <end position="241"/>
    </location>
</feature>
<evidence type="ECO:0000259" key="7">
    <source>
        <dbReference type="Pfam" id="PF12698"/>
    </source>
</evidence>
<dbReference type="Pfam" id="PF12698">
    <property type="entry name" value="ABC2_membrane_3"/>
    <property type="match status" value="1"/>
</dbReference>
<evidence type="ECO:0000256" key="1">
    <source>
        <dbReference type="ARBA" id="ARBA00004651"/>
    </source>
</evidence>
<dbReference type="RefSeq" id="WP_257453057.1">
    <property type="nucleotide sequence ID" value="NZ_JANIPJ010000041.1"/>
</dbReference>
<keyword evidence="9" id="KW-1185">Reference proteome</keyword>
<evidence type="ECO:0000256" key="6">
    <source>
        <dbReference type="SAM" id="Phobius"/>
    </source>
</evidence>
<evidence type="ECO:0000313" key="9">
    <source>
        <dbReference type="Proteomes" id="UP001141950"/>
    </source>
</evidence>
<protein>
    <submittedName>
        <fullName evidence="8">ABC transporter permease</fullName>
    </submittedName>
</protein>
<evidence type="ECO:0000313" key="8">
    <source>
        <dbReference type="EMBL" id="MCR2808028.1"/>
    </source>
</evidence>
<name>A0A9X2SDL8_9BACL</name>
<dbReference type="EMBL" id="JANIPJ010000041">
    <property type="protein sequence ID" value="MCR2808028.1"/>
    <property type="molecule type" value="Genomic_DNA"/>
</dbReference>
<dbReference type="GO" id="GO:0140359">
    <property type="term" value="F:ABC-type transporter activity"/>
    <property type="evidence" value="ECO:0007669"/>
    <property type="project" value="InterPro"/>
</dbReference>
<dbReference type="Proteomes" id="UP001141950">
    <property type="component" value="Unassembled WGS sequence"/>
</dbReference>
<comment type="caution">
    <text evidence="8">The sequence shown here is derived from an EMBL/GenBank/DDBJ whole genome shotgun (WGS) entry which is preliminary data.</text>
</comment>
<keyword evidence="3 6" id="KW-0812">Transmembrane</keyword>
<feature type="transmembrane region" description="Helical" evidence="6">
    <location>
        <begin position="253"/>
        <end position="278"/>
    </location>
</feature>
<evidence type="ECO:0000256" key="2">
    <source>
        <dbReference type="ARBA" id="ARBA00022475"/>
    </source>
</evidence>
<feature type="transmembrane region" description="Helical" evidence="6">
    <location>
        <begin position="175"/>
        <end position="198"/>
    </location>
</feature>
<reference evidence="8" key="1">
    <citation type="submission" date="2022-08" db="EMBL/GenBank/DDBJ databases">
        <title>The genomic sequence of strain Paenibacillus sp. SCIV0701.</title>
        <authorList>
            <person name="Zhao H."/>
        </authorList>
    </citation>
    <scope>NUCLEOTIDE SEQUENCE</scope>
    <source>
        <strain evidence="8">SCIV0701</strain>
    </source>
</reference>
<gene>
    <name evidence="8" type="ORF">NQZ67_29555</name>
</gene>
<feature type="transmembrane region" description="Helical" evidence="6">
    <location>
        <begin position="285"/>
        <end position="304"/>
    </location>
</feature>
<dbReference type="InterPro" id="IPR051449">
    <property type="entry name" value="ABC-2_transporter_component"/>
</dbReference>